<evidence type="ECO:0000256" key="4">
    <source>
        <dbReference type="ARBA" id="ARBA00023306"/>
    </source>
</evidence>
<organism evidence="6">
    <name type="scientific">marine metagenome</name>
    <dbReference type="NCBI Taxonomy" id="408172"/>
    <lineage>
        <taxon>unclassified sequences</taxon>
        <taxon>metagenomes</taxon>
        <taxon>ecological metagenomes</taxon>
    </lineage>
</organism>
<gene>
    <name evidence="6" type="ORF">METZ01_LOCUS69784</name>
</gene>
<dbReference type="NCBIfam" id="TIGR01174">
    <property type="entry name" value="ftsA"/>
    <property type="match status" value="1"/>
</dbReference>
<evidence type="ECO:0000256" key="3">
    <source>
        <dbReference type="ARBA" id="ARBA00023136"/>
    </source>
</evidence>
<dbReference type="Gene3D" id="3.30.420.40">
    <property type="match status" value="1"/>
</dbReference>
<evidence type="ECO:0000256" key="1">
    <source>
        <dbReference type="ARBA" id="ARBA00022475"/>
    </source>
</evidence>
<dbReference type="Pfam" id="PF02491">
    <property type="entry name" value="SHS2_FTSA"/>
    <property type="match status" value="1"/>
</dbReference>
<dbReference type="InterPro" id="IPR003494">
    <property type="entry name" value="SHS2_FtsA"/>
</dbReference>
<dbReference type="CDD" id="cd24048">
    <property type="entry name" value="ASKHA_NBD_FtsA"/>
    <property type="match status" value="1"/>
</dbReference>
<dbReference type="GO" id="GO:0051301">
    <property type="term" value="P:cell division"/>
    <property type="evidence" value="ECO:0007669"/>
    <property type="project" value="UniProtKB-KW"/>
</dbReference>
<sequence>MLGIGESPSTGMKKGSIVNREQVIEEIESAVRDAESMAHMKIDRANVTISGNQIRGLNTQGAIAIHTNGHGQMPNAQPIQPKDIHKVLDMASAISFPIDRNILHVIPQEYIIDTMEGVTNPIGMTGRRLEARVHLITVAISSLTNIKDCVEESGISVDEIIYQGLASALSVITNDEKEMGVAVIDIGADTSDLVVFHDGGVRHSAVIPIGGNSITHDIAMMLQISTADAEKIKNKYGSAIASMASAELEFELPSENGQLKRSISEHELSRYIEARAGEILQYIAKEISRADMDGPLTYGIVLTGGGSQLNHLAKLSENELNIKTRIGIPANCGNVIELGSEPKYAASLGLLNWKEFIQNERILLNGSFGSFGGKMKGWVEGISNWSKGFF</sequence>
<dbReference type="PANTHER" id="PTHR32432">
    <property type="entry name" value="CELL DIVISION PROTEIN FTSA-RELATED"/>
    <property type="match status" value="1"/>
</dbReference>
<dbReference type="HAMAP" id="MF_02033">
    <property type="entry name" value="FtsA"/>
    <property type="match status" value="1"/>
</dbReference>
<keyword evidence="1" id="KW-1003">Cell membrane</keyword>
<keyword evidence="3" id="KW-0472">Membrane</keyword>
<reference evidence="6" key="1">
    <citation type="submission" date="2018-05" db="EMBL/GenBank/DDBJ databases">
        <authorList>
            <person name="Lanie J.A."/>
            <person name="Ng W.-L."/>
            <person name="Kazmierczak K.M."/>
            <person name="Andrzejewski T.M."/>
            <person name="Davidsen T.M."/>
            <person name="Wayne K.J."/>
            <person name="Tettelin H."/>
            <person name="Glass J.I."/>
            <person name="Rusch D."/>
            <person name="Podicherti R."/>
            <person name="Tsui H.-C.T."/>
            <person name="Winkler M.E."/>
        </authorList>
    </citation>
    <scope>NUCLEOTIDE SEQUENCE</scope>
</reference>
<dbReference type="GO" id="GO:0009898">
    <property type="term" value="C:cytoplasmic side of plasma membrane"/>
    <property type="evidence" value="ECO:0007669"/>
    <property type="project" value="TreeGrafter"/>
</dbReference>
<protein>
    <recommendedName>
        <fullName evidence="5">SHS2 domain-containing protein</fullName>
    </recommendedName>
</protein>
<evidence type="ECO:0000313" key="6">
    <source>
        <dbReference type="EMBL" id="SVA16930.1"/>
    </source>
</evidence>
<dbReference type="InterPro" id="IPR043129">
    <property type="entry name" value="ATPase_NBD"/>
</dbReference>
<dbReference type="GO" id="GO:0032153">
    <property type="term" value="C:cell division site"/>
    <property type="evidence" value="ECO:0007669"/>
    <property type="project" value="TreeGrafter"/>
</dbReference>
<evidence type="ECO:0000259" key="5">
    <source>
        <dbReference type="SMART" id="SM00842"/>
    </source>
</evidence>
<feature type="domain" description="SHS2" evidence="5">
    <location>
        <begin position="1"/>
        <end position="171"/>
    </location>
</feature>
<keyword evidence="4" id="KW-0131">Cell cycle</keyword>
<evidence type="ECO:0000256" key="2">
    <source>
        <dbReference type="ARBA" id="ARBA00022618"/>
    </source>
</evidence>
<dbReference type="Pfam" id="PF14450">
    <property type="entry name" value="FtsA"/>
    <property type="match status" value="1"/>
</dbReference>
<dbReference type="PIRSF" id="PIRSF003101">
    <property type="entry name" value="FtsA"/>
    <property type="match status" value="1"/>
</dbReference>
<dbReference type="SMART" id="SM00842">
    <property type="entry name" value="FtsA"/>
    <property type="match status" value="1"/>
</dbReference>
<accession>A0A381TLH9</accession>
<dbReference type="SUPFAM" id="SSF53067">
    <property type="entry name" value="Actin-like ATPase domain"/>
    <property type="match status" value="2"/>
</dbReference>
<dbReference type="PANTHER" id="PTHR32432:SF4">
    <property type="entry name" value="CELL DIVISION PROTEIN FTSA"/>
    <property type="match status" value="1"/>
</dbReference>
<dbReference type="InterPro" id="IPR020823">
    <property type="entry name" value="Cell_div_FtsA"/>
</dbReference>
<proteinExistence type="inferred from homology"/>
<dbReference type="AlphaFoldDB" id="A0A381TLH9"/>
<keyword evidence="2" id="KW-0132">Cell division</keyword>
<name>A0A381TLH9_9ZZZZ</name>
<dbReference type="InterPro" id="IPR050696">
    <property type="entry name" value="FtsA/MreB"/>
</dbReference>
<dbReference type="Gene3D" id="3.30.1490.110">
    <property type="match status" value="1"/>
</dbReference>
<dbReference type="EMBL" id="UINC01004799">
    <property type="protein sequence ID" value="SVA16930.1"/>
    <property type="molecule type" value="Genomic_DNA"/>
</dbReference>